<sequence>PAEVVDRAMERGELSHRVNHHLFEEVVASVLFMRWLWRLPMDAAFLAHVVDDLALPVLRNREDGAADAS</sequence>
<dbReference type="Gene3D" id="1.10.357.10">
    <property type="entry name" value="Tetracycline Repressor, domain 2"/>
    <property type="match status" value="1"/>
</dbReference>
<gene>
    <name evidence="4" type="ORF">ACFQ1S_28865</name>
</gene>
<comment type="caution">
    <text evidence="4">The sequence shown here is derived from an EMBL/GenBank/DDBJ whole genome shotgun (WGS) entry which is preliminary data.</text>
</comment>
<feature type="non-terminal residue" evidence="4">
    <location>
        <position position="1"/>
    </location>
</feature>
<dbReference type="InterPro" id="IPR011075">
    <property type="entry name" value="TetR_C"/>
</dbReference>
<dbReference type="EMBL" id="JBHTIS010002075">
    <property type="protein sequence ID" value="MFD1049264.1"/>
    <property type="molecule type" value="Genomic_DNA"/>
</dbReference>
<evidence type="ECO:0000259" key="3">
    <source>
        <dbReference type="Pfam" id="PF16859"/>
    </source>
</evidence>
<evidence type="ECO:0000313" key="5">
    <source>
        <dbReference type="Proteomes" id="UP001597045"/>
    </source>
</evidence>
<dbReference type="Pfam" id="PF16859">
    <property type="entry name" value="TetR_C_11"/>
    <property type="match status" value="1"/>
</dbReference>
<protein>
    <submittedName>
        <fullName evidence="4">TetR/AcrR family transcriptional regulator C-terminal ligand-binding domain-containing protein</fullName>
    </submittedName>
</protein>
<accession>A0ABW3MHW4</accession>
<evidence type="ECO:0000256" key="2">
    <source>
        <dbReference type="ARBA" id="ARBA00023163"/>
    </source>
</evidence>
<organism evidence="4 5">
    <name type="scientific">Kibdelosporangium lantanae</name>
    <dbReference type="NCBI Taxonomy" id="1497396"/>
    <lineage>
        <taxon>Bacteria</taxon>
        <taxon>Bacillati</taxon>
        <taxon>Actinomycetota</taxon>
        <taxon>Actinomycetes</taxon>
        <taxon>Pseudonocardiales</taxon>
        <taxon>Pseudonocardiaceae</taxon>
        <taxon>Kibdelosporangium</taxon>
    </lineage>
</organism>
<keyword evidence="5" id="KW-1185">Reference proteome</keyword>
<keyword evidence="2" id="KW-0804">Transcription</keyword>
<dbReference type="Proteomes" id="UP001597045">
    <property type="component" value="Unassembled WGS sequence"/>
</dbReference>
<dbReference type="InterPro" id="IPR036271">
    <property type="entry name" value="Tet_transcr_reg_TetR-rel_C_sf"/>
</dbReference>
<feature type="domain" description="Tetracyclin repressor-like C-terminal" evidence="3">
    <location>
        <begin position="2"/>
        <end position="52"/>
    </location>
</feature>
<dbReference type="SUPFAM" id="SSF48498">
    <property type="entry name" value="Tetracyclin repressor-like, C-terminal domain"/>
    <property type="match status" value="1"/>
</dbReference>
<evidence type="ECO:0000313" key="4">
    <source>
        <dbReference type="EMBL" id="MFD1049264.1"/>
    </source>
</evidence>
<proteinExistence type="predicted"/>
<name>A0ABW3MHW4_9PSEU</name>
<reference evidence="5" key="1">
    <citation type="journal article" date="2019" name="Int. J. Syst. Evol. Microbiol.">
        <title>The Global Catalogue of Microorganisms (GCM) 10K type strain sequencing project: providing services to taxonomists for standard genome sequencing and annotation.</title>
        <authorList>
            <consortium name="The Broad Institute Genomics Platform"/>
            <consortium name="The Broad Institute Genome Sequencing Center for Infectious Disease"/>
            <person name="Wu L."/>
            <person name="Ma J."/>
        </authorList>
    </citation>
    <scope>NUCLEOTIDE SEQUENCE [LARGE SCALE GENOMIC DNA]</scope>
    <source>
        <strain evidence="5">JCM 31486</strain>
    </source>
</reference>
<evidence type="ECO:0000256" key="1">
    <source>
        <dbReference type="ARBA" id="ARBA00023015"/>
    </source>
</evidence>
<keyword evidence="1" id="KW-0805">Transcription regulation</keyword>